<organism evidence="2 3">
    <name type="scientific">Corallococcus interemptor</name>
    <dbReference type="NCBI Taxonomy" id="2316720"/>
    <lineage>
        <taxon>Bacteria</taxon>
        <taxon>Pseudomonadati</taxon>
        <taxon>Myxococcota</taxon>
        <taxon>Myxococcia</taxon>
        <taxon>Myxococcales</taxon>
        <taxon>Cystobacterineae</taxon>
        <taxon>Myxococcaceae</taxon>
        <taxon>Corallococcus</taxon>
    </lineage>
</organism>
<dbReference type="RefSeq" id="WP_121725393.1">
    <property type="nucleotide sequence ID" value="NZ_RAWM01000019.1"/>
</dbReference>
<evidence type="ECO:0000313" key="2">
    <source>
        <dbReference type="EMBL" id="RKH70910.1"/>
    </source>
</evidence>
<reference evidence="3" key="1">
    <citation type="submission" date="2018-09" db="EMBL/GenBank/DDBJ databases">
        <authorList>
            <person name="Livingstone P.G."/>
            <person name="Whitworth D.E."/>
        </authorList>
    </citation>
    <scope>NUCLEOTIDE SEQUENCE [LARGE SCALE GENOMIC DNA]</scope>
    <source>
        <strain evidence="3">AB047A</strain>
    </source>
</reference>
<sequence>MLRLWLILCLVLLAPIGGGLAHAFGPAQQAETCLTGCADDDAQGQCAPTCVDCTCCTHVKPLAVAVPLPGLMSSRGQELPIVLEASEPSSADADDILHPPIVPLV</sequence>
<dbReference type="OrthoDB" id="5516770at2"/>
<keyword evidence="1" id="KW-0732">Signal</keyword>
<comment type="caution">
    <text evidence="2">The sequence shown here is derived from an EMBL/GenBank/DDBJ whole genome shotgun (WGS) entry which is preliminary data.</text>
</comment>
<accession>A0A3A8QVE0</accession>
<keyword evidence="3" id="KW-1185">Reference proteome</keyword>
<dbReference type="AlphaFoldDB" id="A0A3A8QVE0"/>
<feature type="signal peptide" evidence="1">
    <location>
        <begin position="1"/>
        <end position="23"/>
    </location>
</feature>
<name>A0A3A8QVE0_9BACT</name>
<dbReference type="Proteomes" id="UP000282656">
    <property type="component" value="Unassembled WGS sequence"/>
</dbReference>
<dbReference type="EMBL" id="RAWM01000019">
    <property type="protein sequence ID" value="RKH70910.1"/>
    <property type="molecule type" value="Genomic_DNA"/>
</dbReference>
<evidence type="ECO:0008006" key="4">
    <source>
        <dbReference type="Google" id="ProtNLM"/>
    </source>
</evidence>
<gene>
    <name evidence="2" type="ORF">D7X96_10000</name>
</gene>
<evidence type="ECO:0000256" key="1">
    <source>
        <dbReference type="SAM" id="SignalP"/>
    </source>
</evidence>
<feature type="chain" id="PRO_5017176060" description="Secreted protein" evidence="1">
    <location>
        <begin position="24"/>
        <end position="105"/>
    </location>
</feature>
<protein>
    <recommendedName>
        <fullName evidence="4">Secreted protein</fullName>
    </recommendedName>
</protein>
<proteinExistence type="predicted"/>
<evidence type="ECO:0000313" key="3">
    <source>
        <dbReference type="Proteomes" id="UP000282656"/>
    </source>
</evidence>